<protein>
    <submittedName>
        <fullName evidence="9 10">Dopey N-terminal domain-containing protein</fullName>
    </submittedName>
</protein>
<keyword evidence="8" id="KW-1185">Reference proteome</keyword>
<evidence type="ECO:0000313" key="10">
    <source>
        <dbReference type="WBParaSite" id="PgB12X_g047_t02"/>
    </source>
</evidence>
<dbReference type="InterPro" id="IPR056459">
    <property type="entry name" value="TPR_DOP1"/>
</dbReference>
<feature type="domain" description="DOP1-like C-terminal" evidence="6">
    <location>
        <begin position="2075"/>
        <end position="2429"/>
    </location>
</feature>
<dbReference type="WBParaSite" id="PgB12X_g047_t02">
    <property type="protein sequence ID" value="PgB12X_g047_t02"/>
    <property type="gene ID" value="PgB12X_g047"/>
</dbReference>
<evidence type="ECO:0000259" key="6">
    <source>
        <dbReference type="Pfam" id="PF24598"/>
    </source>
</evidence>
<evidence type="ECO:0000256" key="2">
    <source>
        <dbReference type="ARBA" id="ARBA00022927"/>
    </source>
</evidence>
<organism evidence="8 9">
    <name type="scientific">Parascaris univalens</name>
    <name type="common">Nematode worm</name>
    <dbReference type="NCBI Taxonomy" id="6257"/>
    <lineage>
        <taxon>Eukaryota</taxon>
        <taxon>Metazoa</taxon>
        <taxon>Ecdysozoa</taxon>
        <taxon>Nematoda</taxon>
        <taxon>Chromadorea</taxon>
        <taxon>Rhabditida</taxon>
        <taxon>Spirurina</taxon>
        <taxon>Ascaridomorpha</taxon>
        <taxon>Ascaridoidea</taxon>
        <taxon>Ascarididae</taxon>
        <taxon>Parascaris</taxon>
    </lineage>
</organism>
<reference evidence="9 10" key="1">
    <citation type="submission" date="2022-11" db="UniProtKB">
        <authorList>
            <consortium name="WormBaseParasite"/>
        </authorList>
    </citation>
    <scope>IDENTIFICATION</scope>
</reference>
<dbReference type="GO" id="GO:0005829">
    <property type="term" value="C:cytosol"/>
    <property type="evidence" value="ECO:0007669"/>
    <property type="project" value="GOC"/>
</dbReference>
<name>A0A914ZPH7_PARUN</name>
<dbReference type="InterPro" id="IPR056457">
    <property type="entry name" value="DOP1_C"/>
</dbReference>
<dbReference type="GO" id="GO:0015031">
    <property type="term" value="P:protein transport"/>
    <property type="evidence" value="ECO:0007669"/>
    <property type="project" value="UniProtKB-KW"/>
</dbReference>
<evidence type="ECO:0000313" key="9">
    <source>
        <dbReference type="WBParaSite" id="PgB12X_g047_t01"/>
    </source>
</evidence>
<dbReference type="GO" id="GO:0005768">
    <property type="term" value="C:endosome"/>
    <property type="evidence" value="ECO:0007669"/>
    <property type="project" value="TreeGrafter"/>
</dbReference>
<dbReference type="InterPro" id="IPR040314">
    <property type="entry name" value="DOP1"/>
</dbReference>
<dbReference type="InterPro" id="IPR007249">
    <property type="entry name" value="DOP1_N"/>
</dbReference>
<dbReference type="Pfam" id="PF24598">
    <property type="entry name" value="DOP1_C"/>
    <property type="match status" value="1"/>
</dbReference>
<evidence type="ECO:0000256" key="3">
    <source>
        <dbReference type="ARBA" id="ARBA00046326"/>
    </source>
</evidence>
<keyword evidence="2" id="KW-0653">Protein transport</keyword>
<evidence type="ECO:0000259" key="5">
    <source>
        <dbReference type="Pfam" id="PF04118"/>
    </source>
</evidence>
<proteinExistence type="inferred from homology"/>
<evidence type="ECO:0000259" key="7">
    <source>
        <dbReference type="Pfam" id="PF24601"/>
    </source>
</evidence>
<dbReference type="PANTHER" id="PTHR14042">
    <property type="entry name" value="DOPEY-RELATED"/>
    <property type="match status" value="1"/>
</dbReference>
<feature type="domain" description="DOP1 N-terminal" evidence="5">
    <location>
        <begin position="34"/>
        <end position="318"/>
    </location>
</feature>
<feature type="region of interest" description="Disordered" evidence="4">
    <location>
        <begin position="522"/>
        <end position="541"/>
    </location>
</feature>
<comment type="similarity">
    <text evidence="3">Belongs to the DOP1 family.</text>
</comment>
<dbReference type="Pfam" id="PF24601">
    <property type="entry name" value="TPR_DOP1"/>
    <property type="match status" value="1"/>
</dbReference>
<keyword evidence="1" id="KW-0813">Transport</keyword>
<feature type="domain" description="DOP1-like TPR" evidence="7">
    <location>
        <begin position="1273"/>
        <end position="1677"/>
    </location>
</feature>
<dbReference type="Pfam" id="PF04118">
    <property type="entry name" value="Dopey_N"/>
    <property type="match status" value="1"/>
</dbReference>
<dbReference type="GO" id="GO:0006895">
    <property type="term" value="P:Golgi to endosome transport"/>
    <property type="evidence" value="ECO:0007669"/>
    <property type="project" value="InterPro"/>
</dbReference>
<feature type="compositionally biased region" description="Low complexity" evidence="4">
    <location>
        <begin position="2048"/>
        <end position="2065"/>
    </location>
</feature>
<evidence type="ECO:0000256" key="1">
    <source>
        <dbReference type="ARBA" id="ARBA00022448"/>
    </source>
</evidence>
<dbReference type="PANTHER" id="PTHR14042:SF24">
    <property type="entry name" value="PROTEIN DOPEY-1 HOMOLOG"/>
    <property type="match status" value="1"/>
</dbReference>
<sequence length="2480" mass="275615">MIPDDSECWMSSVMVGGADSGVAAAHAAALLNSSKYRSYVAAVDKALKAFEATNEWADLISALGKLSRVFHSNARFGDIPKPVTVAKRLSQCLHPALPHGVHLKALETYRQLFDILGQKHLPRMLYLFAVGLFPLMDHCGIKVKSELLGIFEQYLLPLGANLKPALPGFITGVLLGLEEGTEFYDRSFALLDQVQEGVGAESFFACLWEAVLGSPSVRLPALIYVNAKFDRRKTMDDQLFIMGDHVDHMIAALCAVADDEGSTLVQRHLLDFLCTAFPLNSDHLVQEDFVQLLRRCLFVVLRRDMSLNRRLYQWLLNRSGDAAVSGLPVGGSDEHLDTTFFKAYALPLIRRAIEEYLRLDTVEVISANAAWDGTKEHQVQFTEVRVCRLLLYFLDRQDLGALILEESLAMLLHYSSQYARQCSAMLSEDVEYVDAVTASPSCSSSQTCVLGELSRRRSTISRASNVSKRSDSSAASLQNTNASDLIRRVDEIRKTLNLLLNSLDVGFVWNFLERRFQMLMESEEDEQQNGSVEADLPTTESSMSRQQARLRKAEELQQFPSMALFCIHNVELDTHGDIRGKYLPQLLRAVLSGMGRQGVNNMKSEIVLGLIELAHCILLEINQSAAAVEAGMATAQQESGNRNGEENAEIIQHRATILESGLAEQGVIEECLEDCGWVLAQVCDWYCSQRCTERLDVFTAISALQREFADFPLYSFANTPLVARRKRSSSGYSEWLRGLLNVVSLEMWDRTTGSVRQTSPTKKMDDLCNLRCSGDFLARADALDLITYVYVRSASVAEQHFALQGRKRRSFEVTTNEAAAHSVTKGTTTVLLKPLLSGVELRQMEADGVFLKAAHIVWACLGDMTQASCHEIAARLLTLLHSRKVTEPSSDIEDLIVAHLTNSSKVVSGAAARKFRALWMLNRRGAGEDIYPGVPSKPFNRVVMILLGILADDAVGCENIELKNLVAAWFVDCAKHNDLPKILQMVATILLNPTTARISIQYLTIHNQITREQVASMPVGLCAVTLLCEGGGHSLHHLCEDPSLSCKSPNRKRSPQATAMLERFRSGQDLSTWCIELRNRLLQTGDSDSCLDLSAEKSAGRSHKKTLSDIPIFDEDNESLGTASLDSIDQTVSDVMEYMLDRVCHQSKEMYRMDSADEHAPHTANSISPQSRNTPLVVNSVSEACVASGSSSDTAQFDSTMTDIENKSFPAMVAEYSVSQSDSIKRVKSGHRRQDSLQESIFTMTAQELRLFDASELPRLNNGDGDEAHPLCHELHAHMLLYVESGRAVDLGRAERLLRILIALMRSQRGCMASRMIVSCMISSGTSSLSKSTSNGGSNHMLELLSRHVRAILGHEFWSSGDAEGNFSSTDAVRNKHHTFLELFMTVSLYFLRSYFLNSPITPVSNTDLRAAWKCKMAALDFLSELVRELISMIRESESRALVAYVHGILQRSKLQKCLLHLLLTSVHNVKENSDDVLPLSVDILEFNDGPATSAEQFDDLLYGYQSCLLDLTALVIQLEMDVKNGFQNFTDQNGSGMCVDKLSINHQIYNSPQHRSTLREPHIGMVELRMFLLTVLNALKKNTSRHELWHFFIVQILPFLDRSLPTFCIHVSEQLCKNVESAVNVAYRANDDTCDGDTLSMMGRCSDLNTSEKYPPNYAVGALETLTTLMHFCLIDSSAQLASTIANVHQPSQTNTASASSMMSVIPGTKGATELFSNLVKVFSFSEAAEVSSSTTLSKFSERSGAGNWKQARTEMLNSFPHALATICDVWTVMRKRKEPSLPIGSAEQIKRLLLDLLSPIAQHHQQSFLSALAVVWLTRGSVASRRQIVTRIDSDRPSFDYSEAQLDIANLLLSIKVLPFENLISTVAETLKECAGKSTKPGTPTDKQSTFPTEVSLLEMLHGCVKATPSESLHSCWAPLQVLFTESPVISLPPKATFILFKILADFVHFSGASSIIEDKQISRAVQDACQKLTEAVNTIVGWQLEQTTWLKRTLVVKHDSGQKSQEASPLVEFATAPSSLATSETNSLRGSTTSLVQSRLSAFEPSSQLPSSTTSSSTLTASADKKSSSNLRAAVKETGTSKRDPTHSTQALFLLAENLAELVDSICKSEDKDRLLPTLHAVWNNTLPYLKAKNARNARFFLASSQLLASMSTFNYMRPVWRKATLDLLLDPAFFKMDVNSLKQWLIVIDHLMTHDKTSFKELLARISTTQNSALSSLITSKEAEYEMRAQALKRLAFIVLSSELDQYQSQLPDIQERLSDSLRPSQVPNLHAQVFLCYRVLLLRLKPNHLVSMWPSMVTELVHVLLQIEQQLTGTANVSDDLKCDRNDQWMQLYLAACKLLETLCTLPSGYLAQFQMCHWAFVTSVAASNTDSFVPFAERIYQLLCSKYGRLSTNERKLVSASLVSVKTLTSFSELRPFFRTLATQNKSLSVSASLNDKEDLLRDACYMNGSLSYKSAIKRLEHALYVDFAEHWQL</sequence>
<dbReference type="Proteomes" id="UP000887569">
    <property type="component" value="Unplaced"/>
</dbReference>
<evidence type="ECO:0000256" key="4">
    <source>
        <dbReference type="SAM" id="MobiDB-lite"/>
    </source>
</evidence>
<dbReference type="GO" id="GO:0005802">
    <property type="term" value="C:trans-Golgi network"/>
    <property type="evidence" value="ECO:0007669"/>
    <property type="project" value="TreeGrafter"/>
</dbReference>
<dbReference type="WBParaSite" id="PgB12X_g047_t01">
    <property type="protein sequence ID" value="PgB12X_g047_t01"/>
    <property type="gene ID" value="PgB12X_g047"/>
</dbReference>
<accession>A0A914ZPH7</accession>
<evidence type="ECO:0000313" key="8">
    <source>
        <dbReference type="Proteomes" id="UP000887569"/>
    </source>
</evidence>
<feature type="region of interest" description="Disordered" evidence="4">
    <location>
        <begin position="2045"/>
        <end position="2088"/>
    </location>
</feature>